<keyword evidence="2" id="KW-1185">Reference proteome</keyword>
<proteinExistence type="predicted"/>
<reference evidence="1 2" key="1">
    <citation type="submission" date="2018-10" db="EMBL/GenBank/DDBJ databases">
        <title>Sequencing the genomes of 1000 actinobacteria strains.</title>
        <authorList>
            <person name="Klenk H.-P."/>
        </authorList>
    </citation>
    <scope>NUCLEOTIDE SEQUENCE [LARGE SCALE GENOMIC DNA]</scope>
    <source>
        <strain evidence="1 2">DSM 45175</strain>
    </source>
</reference>
<accession>A0A495JXR9</accession>
<name>A0A495JXR9_9ACTN</name>
<organism evidence="1 2">
    <name type="scientific">Micromonospora pisi</name>
    <dbReference type="NCBI Taxonomy" id="589240"/>
    <lineage>
        <taxon>Bacteria</taxon>
        <taxon>Bacillati</taxon>
        <taxon>Actinomycetota</taxon>
        <taxon>Actinomycetes</taxon>
        <taxon>Micromonosporales</taxon>
        <taxon>Micromonosporaceae</taxon>
        <taxon>Micromonospora</taxon>
    </lineage>
</organism>
<evidence type="ECO:0000313" key="2">
    <source>
        <dbReference type="Proteomes" id="UP000277671"/>
    </source>
</evidence>
<dbReference type="OrthoDB" id="3659232at2"/>
<evidence type="ECO:0000313" key="1">
    <source>
        <dbReference type="EMBL" id="RKR93132.1"/>
    </source>
</evidence>
<sequence>MRVGQAGAVAAEWVARYARDEAGYAGAYLAGSTTWLPEDAELAPTSDVDVVVLTAGDPPGVKLGKFRYHGVLLEVTHLARAEFTSADRVLGSFRLASSFRTDTVIDDPGGHLRLLQSRVAAGFAESAWVRRRCEDARCAIAGGLRALDASAALQDRVLAWVFPTSVTTQVPLVAALRNPTVRLRYPAVREVLAGYGHSAIYPYLLELLGCAGMTRRRVGYHLRQLSRTFDATVPVARTPLFFSSDITTGARTVAIDGSQALVDRGDHREAVFWIVVTFARCHQILSVDAPALGDALAPAFEELVADLGVTGTEDLRRRSDQVLRFLPELWAAAEAIIAVNPGVRHR</sequence>
<comment type="caution">
    <text evidence="1">The sequence shown here is derived from an EMBL/GenBank/DDBJ whole genome shotgun (WGS) entry which is preliminary data.</text>
</comment>
<dbReference type="RefSeq" id="WP_121161241.1">
    <property type="nucleotide sequence ID" value="NZ_RBKT01000001.1"/>
</dbReference>
<protein>
    <submittedName>
        <fullName evidence="1">Uncharacterized protein</fullName>
    </submittedName>
</protein>
<gene>
    <name evidence="1" type="ORF">BDK92_7649</name>
</gene>
<dbReference type="AlphaFoldDB" id="A0A495JXR9"/>
<dbReference type="EMBL" id="RBKT01000001">
    <property type="protein sequence ID" value="RKR93132.1"/>
    <property type="molecule type" value="Genomic_DNA"/>
</dbReference>
<dbReference type="Proteomes" id="UP000277671">
    <property type="component" value="Unassembled WGS sequence"/>
</dbReference>